<dbReference type="Pfam" id="PF14316">
    <property type="entry name" value="DUF4381"/>
    <property type="match status" value="1"/>
</dbReference>
<dbReference type="InterPro" id="IPR025489">
    <property type="entry name" value="DUF4381"/>
</dbReference>
<dbReference type="AlphaFoldDB" id="A0A520MFD2"/>
<keyword evidence="1" id="KW-0812">Transmembrane</keyword>
<organism evidence="2 3">
    <name type="scientific">SAR92 clade bacterium</name>
    <dbReference type="NCBI Taxonomy" id="2315479"/>
    <lineage>
        <taxon>Bacteria</taxon>
        <taxon>Pseudomonadati</taxon>
        <taxon>Pseudomonadota</taxon>
        <taxon>Gammaproteobacteria</taxon>
        <taxon>Cellvibrionales</taxon>
        <taxon>Porticoccaceae</taxon>
        <taxon>SAR92 clade</taxon>
    </lineage>
</organism>
<dbReference type="Proteomes" id="UP000315889">
    <property type="component" value="Unassembled WGS sequence"/>
</dbReference>
<keyword evidence="1" id="KW-1133">Transmembrane helix</keyword>
<evidence type="ECO:0000313" key="2">
    <source>
        <dbReference type="EMBL" id="RZO19926.1"/>
    </source>
</evidence>
<protein>
    <submittedName>
        <fullName evidence="2">DUF4381 domain-containing protein</fullName>
    </submittedName>
</protein>
<feature type="transmembrane region" description="Helical" evidence="1">
    <location>
        <begin position="27"/>
        <end position="46"/>
    </location>
</feature>
<keyword evidence="1" id="KW-0472">Membrane</keyword>
<dbReference type="EMBL" id="SHBP01000007">
    <property type="protein sequence ID" value="RZO19926.1"/>
    <property type="molecule type" value="Genomic_DNA"/>
</dbReference>
<name>A0A520MFD2_9GAMM</name>
<reference evidence="2 3" key="1">
    <citation type="submission" date="2019-02" db="EMBL/GenBank/DDBJ databases">
        <title>Prokaryotic population dynamics and viral predation in marine succession experiment using metagenomics: the confinement effect.</title>
        <authorList>
            <person name="Haro-Moreno J.M."/>
            <person name="Rodriguez-Valera F."/>
            <person name="Lopez-Perez M."/>
        </authorList>
    </citation>
    <scope>NUCLEOTIDE SEQUENCE [LARGE SCALE GENOMIC DNA]</scope>
    <source>
        <strain evidence="2">MED-G170</strain>
    </source>
</reference>
<comment type="caution">
    <text evidence="2">The sequence shown here is derived from an EMBL/GenBank/DDBJ whole genome shotgun (WGS) entry which is preliminary data.</text>
</comment>
<accession>A0A520MFD2</accession>
<proteinExistence type="predicted"/>
<evidence type="ECO:0000313" key="3">
    <source>
        <dbReference type="Proteomes" id="UP000315889"/>
    </source>
</evidence>
<sequence length="169" mass="19791">MQGDPLAELRDIHLPDPISWWPLAPGWWVLIIIFVAGLSWALWRLLRFYNNNLYRRQAMAQLLEIKHDLNLSSTQRLIMILETLKQAVNSAYPDQHFSSRDLAAFLRFLQASCNHTVFQNLPIDLNSLLYGRPDDRKEHKDLTESFINSSAIWIKQHYSQDKLKEISTC</sequence>
<gene>
    <name evidence="2" type="ORF">EVB03_06120</name>
</gene>
<evidence type="ECO:0000256" key="1">
    <source>
        <dbReference type="SAM" id="Phobius"/>
    </source>
</evidence>